<proteinExistence type="predicted"/>
<dbReference type="PANTHER" id="PTHR30348">
    <property type="entry name" value="UNCHARACTERIZED PROTEIN YECE"/>
    <property type="match status" value="1"/>
</dbReference>
<dbReference type="InterPro" id="IPR002763">
    <property type="entry name" value="DUF72"/>
</dbReference>
<accession>A0A1Y6CIT5</accession>
<reference evidence="2" key="1">
    <citation type="submission" date="2017-04" db="EMBL/GenBank/DDBJ databases">
        <authorList>
            <person name="Varghese N."/>
            <person name="Submissions S."/>
        </authorList>
    </citation>
    <scope>NUCLEOTIDE SEQUENCE [LARGE SCALE GENOMIC DNA]</scope>
    <source>
        <strain evidence="2">RKEM611</strain>
    </source>
</reference>
<dbReference type="OrthoDB" id="5292090at2"/>
<evidence type="ECO:0000313" key="1">
    <source>
        <dbReference type="EMBL" id="SMF68709.1"/>
    </source>
</evidence>
<protein>
    <submittedName>
        <fullName evidence="1">Uncharacterized conserved protein YecE, DUF72 family</fullName>
    </submittedName>
</protein>
<organism evidence="1 2">
    <name type="scientific">Pseudobacteriovorax antillogorgiicola</name>
    <dbReference type="NCBI Taxonomy" id="1513793"/>
    <lineage>
        <taxon>Bacteria</taxon>
        <taxon>Pseudomonadati</taxon>
        <taxon>Bdellovibrionota</taxon>
        <taxon>Oligoflexia</taxon>
        <taxon>Oligoflexales</taxon>
        <taxon>Pseudobacteriovoracaceae</taxon>
        <taxon>Pseudobacteriovorax</taxon>
    </lineage>
</organism>
<dbReference type="EMBL" id="FWZT01000024">
    <property type="protein sequence ID" value="SMF68709.1"/>
    <property type="molecule type" value="Genomic_DNA"/>
</dbReference>
<sequence>MIKSLKVGVSGWTYDGWKGSFYPQSLKPKDQLSWASRKVKTIEINGTFYRLQKPSDYENWYDDTPDGFIFAIKAPRYITHVCGLKDCKTPVANFLANGLFCLEDKLGPILWQLPPQGHFGPHVLEFMKHLPQDAEQALALARKHDDKVADRNYLTISNKVTIRHAIEIRNPSFMKDSLLECAVANNIAIVYTESAERWPNPAISTADFVYARFHAPESLYPEGYEPDDLLALKKELTSLAETRKASEAFVFFDNGFKDSAPRDAQSFARLWHDENRQVV</sequence>
<keyword evidence="2" id="KW-1185">Reference proteome</keyword>
<dbReference type="Proteomes" id="UP000192907">
    <property type="component" value="Unassembled WGS sequence"/>
</dbReference>
<dbReference type="AlphaFoldDB" id="A0A1Y6CIT5"/>
<dbReference type="RefSeq" id="WP_132323880.1">
    <property type="nucleotide sequence ID" value="NZ_FWZT01000024.1"/>
</dbReference>
<dbReference type="Gene3D" id="3.20.20.410">
    <property type="entry name" value="Protein of unknown function UPF0759"/>
    <property type="match status" value="1"/>
</dbReference>
<dbReference type="STRING" id="1513793.SAMN06296036_12455"/>
<gene>
    <name evidence="1" type="ORF">SAMN06296036_12455</name>
</gene>
<evidence type="ECO:0000313" key="2">
    <source>
        <dbReference type="Proteomes" id="UP000192907"/>
    </source>
</evidence>
<dbReference type="SUPFAM" id="SSF117396">
    <property type="entry name" value="TM1631-like"/>
    <property type="match status" value="1"/>
</dbReference>
<dbReference type="Pfam" id="PF01904">
    <property type="entry name" value="DUF72"/>
    <property type="match status" value="1"/>
</dbReference>
<name>A0A1Y6CIT5_9BACT</name>
<dbReference type="PANTHER" id="PTHR30348:SF4">
    <property type="entry name" value="DUF72 DOMAIN-CONTAINING PROTEIN"/>
    <property type="match status" value="1"/>
</dbReference>
<dbReference type="InterPro" id="IPR036520">
    <property type="entry name" value="UPF0759_sf"/>
</dbReference>